<evidence type="ECO:0000256" key="3">
    <source>
        <dbReference type="ARBA" id="ARBA00009471"/>
    </source>
</evidence>
<dbReference type="InterPro" id="IPR022816">
    <property type="entry name" value="Condensin_barren_su2"/>
</dbReference>
<accession>D8LY12</accession>
<keyword evidence="13" id="KW-1185">Reference proteome</keyword>
<comment type="similarity">
    <text evidence="3">Belongs to the CND2 (condensin subunit 2) family.</text>
</comment>
<dbReference type="OrthoDB" id="362021at2759"/>
<evidence type="ECO:0000256" key="9">
    <source>
        <dbReference type="ARBA" id="ARBA00023067"/>
    </source>
</evidence>
<keyword evidence="5" id="KW-0158">Chromosome</keyword>
<protein>
    <recommendedName>
        <fullName evidence="4">Condensin complex subunit 2</fullName>
    </recommendedName>
</protein>
<name>D8LY12_BLAHO</name>
<dbReference type="GO" id="GO:0051301">
    <property type="term" value="P:cell division"/>
    <property type="evidence" value="ECO:0007669"/>
    <property type="project" value="UniProtKB-KW"/>
</dbReference>
<dbReference type="EMBL" id="FN668639">
    <property type="protein sequence ID" value="CBK20467.2"/>
    <property type="molecule type" value="Genomic_DNA"/>
</dbReference>
<dbReference type="OMA" id="SENQEPN"/>
<dbReference type="PANTHER" id="PTHR13108">
    <property type="entry name" value="CONDENSIN COMPLEX SUBUNIT 2"/>
    <property type="match status" value="1"/>
</dbReference>
<evidence type="ECO:0000313" key="12">
    <source>
        <dbReference type="EMBL" id="CBK20467.2"/>
    </source>
</evidence>
<dbReference type="PANTHER" id="PTHR13108:SF9">
    <property type="entry name" value="CONDENSIN COMPLEX SUBUNIT 2"/>
    <property type="match status" value="1"/>
</dbReference>
<dbReference type="InParanoid" id="D8LY12"/>
<evidence type="ECO:0000256" key="6">
    <source>
        <dbReference type="ARBA" id="ARBA00022490"/>
    </source>
</evidence>
<dbReference type="GO" id="GO:0003682">
    <property type="term" value="F:chromatin binding"/>
    <property type="evidence" value="ECO:0007669"/>
    <property type="project" value="TreeGrafter"/>
</dbReference>
<evidence type="ECO:0000256" key="8">
    <source>
        <dbReference type="ARBA" id="ARBA00022776"/>
    </source>
</evidence>
<sequence length="174" mass="19466">MYDAKINQKNTWNLDLINHIEDVLLDGSENQEPNFQKAGTTLDASVKIYGYRVDDTLHTGYRILDNLNRGEQSKQSAETSKPRHKAENGAEGSSKAASTIETNLRNIEMDPSDFQFNADPLFHLMSRQFDEGGVKGLLLSNLVKRLDSSFDQRVSIQIARSCSTPINSSKSQKS</sequence>
<keyword evidence="7" id="KW-0132">Cell division</keyword>
<dbReference type="AlphaFoldDB" id="D8LY12"/>
<dbReference type="Proteomes" id="UP000008312">
    <property type="component" value="Unassembled WGS sequence"/>
</dbReference>
<dbReference type="GO" id="GO:0007076">
    <property type="term" value="P:mitotic chromosome condensation"/>
    <property type="evidence" value="ECO:0007669"/>
    <property type="project" value="InterPro"/>
</dbReference>
<evidence type="ECO:0000256" key="5">
    <source>
        <dbReference type="ARBA" id="ARBA00022454"/>
    </source>
</evidence>
<dbReference type="RefSeq" id="XP_012894515.1">
    <property type="nucleotide sequence ID" value="XM_013039061.1"/>
</dbReference>
<feature type="compositionally biased region" description="Polar residues" evidence="11">
    <location>
        <begin position="69"/>
        <end position="79"/>
    </location>
</feature>
<keyword evidence="9" id="KW-0226">DNA condensation</keyword>
<dbReference type="GO" id="GO:0000796">
    <property type="term" value="C:condensin complex"/>
    <property type="evidence" value="ECO:0007669"/>
    <property type="project" value="InterPro"/>
</dbReference>
<evidence type="ECO:0000256" key="1">
    <source>
        <dbReference type="ARBA" id="ARBA00004286"/>
    </source>
</evidence>
<keyword evidence="10" id="KW-0131">Cell cycle</keyword>
<evidence type="ECO:0000256" key="10">
    <source>
        <dbReference type="ARBA" id="ARBA00023306"/>
    </source>
</evidence>
<organism evidence="12">
    <name type="scientific">Blastocystis hominis</name>
    <dbReference type="NCBI Taxonomy" id="12968"/>
    <lineage>
        <taxon>Eukaryota</taxon>
        <taxon>Sar</taxon>
        <taxon>Stramenopiles</taxon>
        <taxon>Bigyra</taxon>
        <taxon>Opalozoa</taxon>
        <taxon>Opalinata</taxon>
        <taxon>Blastocystidae</taxon>
        <taxon>Blastocystis</taxon>
    </lineage>
</organism>
<evidence type="ECO:0000313" key="13">
    <source>
        <dbReference type="Proteomes" id="UP000008312"/>
    </source>
</evidence>
<evidence type="ECO:0000256" key="7">
    <source>
        <dbReference type="ARBA" id="ARBA00022618"/>
    </source>
</evidence>
<evidence type="ECO:0000256" key="4">
    <source>
        <dbReference type="ARBA" id="ARBA00016065"/>
    </source>
</evidence>
<dbReference type="Pfam" id="PF05786">
    <property type="entry name" value="Cnd2"/>
    <property type="match status" value="1"/>
</dbReference>
<reference evidence="12" key="1">
    <citation type="submission" date="2010-02" db="EMBL/GenBank/DDBJ databases">
        <title>Sequencing and annotation of the Blastocystis hominis genome.</title>
        <authorList>
            <person name="Wincker P."/>
        </authorList>
    </citation>
    <scope>NUCLEOTIDE SEQUENCE</scope>
    <source>
        <strain evidence="12">Singapore isolate B</strain>
    </source>
</reference>
<keyword evidence="6" id="KW-0963">Cytoplasm</keyword>
<dbReference type="GO" id="GO:0005737">
    <property type="term" value="C:cytoplasm"/>
    <property type="evidence" value="ECO:0007669"/>
    <property type="project" value="UniProtKB-SubCell"/>
</dbReference>
<keyword evidence="8" id="KW-0498">Mitosis</keyword>
<feature type="region of interest" description="Disordered" evidence="11">
    <location>
        <begin position="68"/>
        <end position="97"/>
    </location>
</feature>
<dbReference type="GeneID" id="24922247"/>
<evidence type="ECO:0000256" key="2">
    <source>
        <dbReference type="ARBA" id="ARBA00004496"/>
    </source>
</evidence>
<proteinExistence type="inferred from homology"/>
<gene>
    <name evidence="12" type="ORF">GSBLH_T00006122001</name>
</gene>
<comment type="subcellular location">
    <subcellularLocation>
        <location evidence="1">Chromosome</location>
    </subcellularLocation>
    <subcellularLocation>
        <location evidence="2">Cytoplasm</location>
    </subcellularLocation>
</comment>
<evidence type="ECO:0000256" key="11">
    <source>
        <dbReference type="SAM" id="MobiDB-lite"/>
    </source>
</evidence>